<organism evidence="10 11">
    <name type="scientific">Neotabrizicola shimadae</name>
    <dbReference type="NCBI Taxonomy" id="2807096"/>
    <lineage>
        <taxon>Bacteria</taxon>
        <taxon>Pseudomonadati</taxon>
        <taxon>Pseudomonadota</taxon>
        <taxon>Alphaproteobacteria</taxon>
        <taxon>Rhodobacterales</taxon>
        <taxon>Paracoccaceae</taxon>
        <taxon>Neotabrizicola</taxon>
    </lineage>
</organism>
<keyword evidence="8" id="KW-0050">Antiport</keyword>
<evidence type="ECO:0000313" key="10">
    <source>
        <dbReference type="EMBL" id="QYZ71932.1"/>
    </source>
</evidence>
<dbReference type="Proteomes" id="UP000826300">
    <property type="component" value="Chromosome"/>
</dbReference>
<dbReference type="InterPro" id="IPR007208">
    <property type="entry name" value="MrpF/PhaF-like"/>
</dbReference>
<dbReference type="Pfam" id="PF04066">
    <property type="entry name" value="MrpF_PhaF"/>
    <property type="match status" value="1"/>
</dbReference>
<evidence type="ECO:0000256" key="4">
    <source>
        <dbReference type="ARBA" id="ARBA00022475"/>
    </source>
</evidence>
<feature type="transmembrane region" description="Helical" evidence="9">
    <location>
        <begin position="59"/>
        <end position="83"/>
    </location>
</feature>
<reference evidence="10" key="1">
    <citation type="submission" date="2021-02" db="EMBL/GenBank/DDBJ databases">
        <title>Rhodobacter shimadae sp. nov., an aerobic anoxygenic phototrophic bacterium isolated from a hot spring.</title>
        <authorList>
            <person name="Muramatsu S."/>
            <person name="Haruta S."/>
            <person name="Hirose S."/>
            <person name="Hanada S."/>
        </authorList>
    </citation>
    <scope>NUCLEOTIDE SEQUENCE</scope>
    <source>
        <strain evidence="10">N10</strain>
    </source>
</reference>
<sequence>MLSLALTFAYACFAIGLVFNLIRLVRGPDFVDRLLAVDTLVINMIALILLYGIDTATELYFEAAMLFALTGFVSTVAFSKFLLRGDIIE</sequence>
<evidence type="ECO:0000256" key="3">
    <source>
        <dbReference type="ARBA" id="ARBA00022448"/>
    </source>
</evidence>
<evidence type="ECO:0000256" key="2">
    <source>
        <dbReference type="ARBA" id="ARBA00009212"/>
    </source>
</evidence>
<dbReference type="NCBIfam" id="NF004812">
    <property type="entry name" value="PRK06161.1"/>
    <property type="match status" value="1"/>
</dbReference>
<dbReference type="EMBL" id="CP069370">
    <property type="protein sequence ID" value="QYZ71932.1"/>
    <property type="molecule type" value="Genomic_DNA"/>
</dbReference>
<feature type="transmembrane region" description="Helical" evidence="9">
    <location>
        <begin position="34"/>
        <end position="53"/>
    </location>
</feature>
<proteinExistence type="inferred from homology"/>
<keyword evidence="5 9" id="KW-0812">Transmembrane</keyword>
<dbReference type="PANTHER" id="PTHR34702">
    <property type="entry name" value="NA(+)/H(+) ANTIPORTER SUBUNIT F1"/>
    <property type="match status" value="1"/>
</dbReference>
<dbReference type="GO" id="GO:0005886">
    <property type="term" value="C:plasma membrane"/>
    <property type="evidence" value="ECO:0007669"/>
    <property type="project" value="UniProtKB-SubCell"/>
</dbReference>
<name>A0A8G0ZZ57_9RHOB</name>
<evidence type="ECO:0000256" key="5">
    <source>
        <dbReference type="ARBA" id="ARBA00022692"/>
    </source>
</evidence>
<protein>
    <submittedName>
        <fullName evidence="10">K+/H+ antiporter subunit F</fullName>
    </submittedName>
</protein>
<dbReference type="AlphaFoldDB" id="A0A8G0ZZ57"/>
<comment type="subcellular location">
    <subcellularLocation>
        <location evidence="1 8">Cell membrane</location>
        <topology evidence="1 8">Multi-pass membrane protein</topology>
    </subcellularLocation>
</comment>
<keyword evidence="11" id="KW-1185">Reference proteome</keyword>
<feature type="transmembrane region" description="Helical" evidence="9">
    <location>
        <begin position="6"/>
        <end position="22"/>
    </location>
</feature>
<dbReference type="KEGG" id="nsm:JO391_10325"/>
<evidence type="ECO:0000256" key="9">
    <source>
        <dbReference type="SAM" id="Phobius"/>
    </source>
</evidence>
<keyword evidence="3 8" id="KW-0813">Transport</keyword>
<evidence type="ECO:0000256" key="7">
    <source>
        <dbReference type="ARBA" id="ARBA00023136"/>
    </source>
</evidence>
<keyword evidence="4 8" id="KW-1003">Cell membrane</keyword>
<dbReference type="GO" id="GO:0015385">
    <property type="term" value="F:sodium:proton antiporter activity"/>
    <property type="evidence" value="ECO:0007669"/>
    <property type="project" value="TreeGrafter"/>
</dbReference>
<evidence type="ECO:0000313" key="11">
    <source>
        <dbReference type="Proteomes" id="UP000826300"/>
    </source>
</evidence>
<accession>A0A8G0ZZ57</accession>
<dbReference type="PIRSF" id="PIRSF028784">
    <property type="entry name" value="MrpF"/>
    <property type="match status" value="1"/>
</dbReference>
<gene>
    <name evidence="10" type="ORF">JO391_10325</name>
</gene>
<keyword evidence="8" id="KW-0406">Ion transport</keyword>
<evidence type="ECO:0000256" key="8">
    <source>
        <dbReference type="PIRNR" id="PIRNR028784"/>
    </source>
</evidence>
<evidence type="ECO:0000256" key="6">
    <source>
        <dbReference type="ARBA" id="ARBA00022989"/>
    </source>
</evidence>
<keyword evidence="7 8" id="KW-0472">Membrane</keyword>
<dbReference type="PANTHER" id="PTHR34702:SF1">
    <property type="entry name" value="NA(+)_H(+) ANTIPORTER SUBUNIT F"/>
    <property type="match status" value="1"/>
</dbReference>
<evidence type="ECO:0000256" key="1">
    <source>
        <dbReference type="ARBA" id="ARBA00004651"/>
    </source>
</evidence>
<keyword evidence="6 9" id="KW-1133">Transmembrane helix</keyword>
<dbReference type="RefSeq" id="WP_220664525.1">
    <property type="nucleotide sequence ID" value="NZ_CP069370.1"/>
</dbReference>
<comment type="similarity">
    <text evidence="2 8">Belongs to the CPA3 antiporters (TC 2.A.63) subunit F family.</text>
</comment>